<evidence type="ECO:0000313" key="3">
    <source>
        <dbReference type="Proteomes" id="UP000223913"/>
    </source>
</evidence>
<proteinExistence type="predicted"/>
<dbReference type="Pfam" id="PF12771">
    <property type="entry name" value="SusD-like_2"/>
    <property type="match status" value="1"/>
</dbReference>
<dbReference type="EMBL" id="PDUD01000010">
    <property type="protein sequence ID" value="PHN07280.1"/>
    <property type="molecule type" value="Genomic_DNA"/>
</dbReference>
<keyword evidence="2" id="KW-0449">Lipoprotein</keyword>
<name>A0A2D0NFW7_FLAN2</name>
<dbReference type="InterPro" id="IPR041662">
    <property type="entry name" value="SusD-like_2"/>
</dbReference>
<dbReference type="InterPro" id="IPR011990">
    <property type="entry name" value="TPR-like_helical_dom_sf"/>
</dbReference>
<gene>
    <name evidence="2" type="ORF">CRP01_06520</name>
</gene>
<keyword evidence="3" id="KW-1185">Reference proteome</keyword>
<dbReference type="AlphaFoldDB" id="A0A2D0NFW7"/>
<feature type="chain" id="PRO_5012903654" evidence="1">
    <location>
        <begin position="24"/>
        <end position="500"/>
    </location>
</feature>
<dbReference type="Gene3D" id="1.25.40.390">
    <property type="match status" value="1"/>
</dbReference>
<dbReference type="Proteomes" id="UP000223913">
    <property type="component" value="Unassembled WGS sequence"/>
</dbReference>
<dbReference type="RefSeq" id="WP_099149209.1">
    <property type="nucleotide sequence ID" value="NZ_PDUD01000010.1"/>
</dbReference>
<protein>
    <submittedName>
        <fullName evidence="2">SusD/RagB family nutrient-binding outer membrane lipoprotein</fullName>
    </submittedName>
</protein>
<keyword evidence="1" id="KW-0732">Signal</keyword>
<evidence type="ECO:0000313" key="2">
    <source>
        <dbReference type="EMBL" id="PHN07280.1"/>
    </source>
</evidence>
<organism evidence="2 3">
    <name type="scientific">Flavilitoribacter nigricans (strain ATCC 23147 / DSM 23189 / NBRC 102662 / NCIMB 1420 / SS-2)</name>
    <name type="common">Lewinella nigricans</name>
    <dbReference type="NCBI Taxonomy" id="1122177"/>
    <lineage>
        <taxon>Bacteria</taxon>
        <taxon>Pseudomonadati</taxon>
        <taxon>Bacteroidota</taxon>
        <taxon>Saprospiria</taxon>
        <taxon>Saprospirales</taxon>
        <taxon>Lewinellaceae</taxon>
        <taxon>Flavilitoribacter</taxon>
    </lineage>
</organism>
<dbReference type="SUPFAM" id="SSF48452">
    <property type="entry name" value="TPR-like"/>
    <property type="match status" value="1"/>
</dbReference>
<reference evidence="2 3" key="1">
    <citation type="submission" date="2017-10" db="EMBL/GenBank/DDBJ databases">
        <title>The draft genome sequence of Lewinella nigricans NBRC 102662.</title>
        <authorList>
            <person name="Wang K."/>
        </authorList>
    </citation>
    <scope>NUCLEOTIDE SEQUENCE [LARGE SCALE GENOMIC DNA]</scope>
    <source>
        <strain evidence="2 3">NBRC 102662</strain>
    </source>
</reference>
<accession>A0A2D0NFW7</accession>
<feature type="signal peptide" evidence="1">
    <location>
        <begin position="1"/>
        <end position="23"/>
    </location>
</feature>
<comment type="caution">
    <text evidence="2">The sequence shown here is derived from an EMBL/GenBank/DDBJ whole genome shotgun (WGS) entry which is preliminary data.</text>
</comment>
<dbReference type="OrthoDB" id="843771at2"/>
<sequence>MKKFIIYTILGLFGTAFLLPSCTGDFEEMNTNPNEPTLVPPEVIFPYATREGIDRIHGHRSRLERLGLDGGMLWVQYFARNQYTNEGDTYNPDASMRNNNWEGFYNESIINFQKVIDLTSDPEGQYYNENYTAIAMTMRAYLFAIVTDTWGSIPYSDALKGSTENNLAPAYDSQESIYAGLLADLKMAADMLDPAGKRLPGDILFDGDILRWQKFTNSLRLRLANRQAAKKAAESKAVFTEIMGDPAAYPIFTSNDDFAALNHEARLNSNNNNAWHDVMVISAREDWSISQTLIDAMTDGEGRPTDPRITVYAEPSLAGPMAGGYTGAPNGLPEANASVYINTASRPGSWFTQEKAPFFIMTYSELLFTLAEAALDGDYTGGETAMTYLEMAIKASFEQYGLEMPAGYTDGMTADKETIMTEKWKALFSQGIEAWTEYRRTGYPVLPEAHPDAIFENDGQVPTRLRYPESEYSLNGANVAQGASLNGGSDDKLTKLWWAE</sequence>
<evidence type="ECO:0000256" key="1">
    <source>
        <dbReference type="SAM" id="SignalP"/>
    </source>
</evidence>